<protein>
    <recommendedName>
        <fullName evidence="3">Glycosyltransferase RgtA/B/C/D-like domain-containing protein</fullName>
    </recommendedName>
</protein>
<reference evidence="2" key="1">
    <citation type="journal article" date="2014" name="Front. Microbiol.">
        <title>High frequency of phylogenetically diverse reductive dehalogenase-homologous genes in deep subseafloor sedimentary metagenomes.</title>
        <authorList>
            <person name="Kawai M."/>
            <person name="Futagami T."/>
            <person name="Toyoda A."/>
            <person name="Takaki Y."/>
            <person name="Nishi S."/>
            <person name="Hori S."/>
            <person name="Arai W."/>
            <person name="Tsubouchi T."/>
            <person name="Morono Y."/>
            <person name="Uchiyama I."/>
            <person name="Ito T."/>
            <person name="Fujiyama A."/>
            <person name="Inagaki F."/>
            <person name="Takami H."/>
        </authorList>
    </citation>
    <scope>NUCLEOTIDE SEQUENCE</scope>
    <source>
        <strain evidence="2">Expedition CK06-06</strain>
    </source>
</reference>
<evidence type="ECO:0008006" key="3">
    <source>
        <dbReference type="Google" id="ProtNLM"/>
    </source>
</evidence>
<feature type="non-terminal residue" evidence="2">
    <location>
        <position position="1"/>
    </location>
</feature>
<feature type="transmembrane region" description="Helical" evidence="1">
    <location>
        <begin position="53"/>
        <end position="70"/>
    </location>
</feature>
<proteinExistence type="predicted"/>
<keyword evidence="1" id="KW-0472">Membrane</keyword>
<feature type="transmembrane region" description="Helical" evidence="1">
    <location>
        <begin position="76"/>
        <end position="107"/>
    </location>
</feature>
<feature type="non-terminal residue" evidence="2">
    <location>
        <position position="265"/>
    </location>
</feature>
<organism evidence="2">
    <name type="scientific">marine sediment metagenome</name>
    <dbReference type="NCBI Taxonomy" id="412755"/>
    <lineage>
        <taxon>unclassified sequences</taxon>
        <taxon>metagenomes</taxon>
        <taxon>ecological metagenomes</taxon>
    </lineage>
</organism>
<accession>X1DWR9</accession>
<feature type="transmembrane region" description="Helical" evidence="1">
    <location>
        <begin position="186"/>
        <end position="207"/>
    </location>
</feature>
<dbReference type="AlphaFoldDB" id="X1DWR9"/>
<name>X1DWR9_9ZZZZ</name>
<feature type="transmembrane region" description="Helical" evidence="1">
    <location>
        <begin position="238"/>
        <end position="257"/>
    </location>
</feature>
<sequence length="265" mass="29843">RLFPMIAGIISLFLFLKVAQKFMTRTALPIALILFAVGEHLIYFSSEVKQYSSDVAITLLLILITFNILNKKFNSNYIILFGFIGAISFWLSNPAVFTFGAAALVLLLSIVQKKEWGDLIWLLIAGIIALVSFSVNYLISLQVLGTNKELLDAFQHSFMPLLPDSFADLKWFGYCFLRIFKNPLGLSIYELLLAVLSFFVGCTVMFYKQRKVLLILILPIILTLIASGLKKYPFEGRLLLFIAPSMFLIIAEGIDFMRIKTAKGS</sequence>
<evidence type="ECO:0000256" key="1">
    <source>
        <dbReference type="SAM" id="Phobius"/>
    </source>
</evidence>
<gene>
    <name evidence="2" type="ORF">S01H4_52437</name>
</gene>
<feature type="transmembrane region" description="Helical" evidence="1">
    <location>
        <begin position="30"/>
        <end position="46"/>
    </location>
</feature>
<keyword evidence="1" id="KW-0812">Transmembrane</keyword>
<feature type="transmembrane region" description="Helical" evidence="1">
    <location>
        <begin position="119"/>
        <end position="139"/>
    </location>
</feature>
<feature type="transmembrane region" description="Helical" evidence="1">
    <location>
        <begin position="212"/>
        <end position="232"/>
    </location>
</feature>
<keyword evidence="1" id="KW-1133">Transmembrane helix</keyword>
<dbReference type="EMBL" id="BART01029959">
    <property type="protein sequence ID" value="GAH12640.1"/>
    <property type="molecule type" value="Genomic_DNA"/>
</dbReference>
<evidence type="ECO:0000313" key="2">
    <source>
        <dbReference type="EMBL" id="GAH12640.1"/>
    </source>
</evidence>
<comment type="caution">
    <text evidence="2">The sequence shown here is derived from an EMBL/GenBank/DDBJ whole genome shotgun (WGS) entry which is preliminary data.</text>
</comment>